<dbReference type="KEGG" id="mcou:NCTC10179_00548"/>
<dbReference type="Pfam" id="PF01554">
    <property type="entry name" value="MatE"/>
    <property type="match status" value="1"/>
</dbReference>
<dbReference type="InterPro" id="IPR051327">
    <property type="entry name" value="MATE_MepA_subfamily"/>
</dbReference>
<feature type="transmembrane region" description="Helical" evidence="6">
    <location>
        <begin position="333"/>
        <end position="358"/>
    </location>
</feature>
<accession>A0A449B6Y6</accession>
<dbReference type="InterPro" id="IPR002528">
    <property type="entry name" value="MATE_fam"/>
</dbReference>
<evidence type="ECO:0000256" key="5">
    <source>
        <dbReference type="ARBA" id="ARBA00023136"/>
    </source>
</evidence>
<evidence type="ECO:0000256" key="1">
    <source>
        <dbReference type="ARBA" id="ARBA00004651"/>
    </source>
</evidence>
<feature type="transmembrane region" description="Helical" evidence="6">
    <location>
        <begin position="157"/>
        <end position="184"/>
    </location>
</feature>
<dbReference type="AlphaFoldDB" id="A0A449B6Y6"/>
<feature type="transmembrane region" description="Helical" evidence="6">
    <location>
        <begin position="490"/>
        <end position="514"/>
    </location>
</feature>
<feature type="transmembrane region" description="Helical" evidence="6">
    <location>
        <begin position="378"/>
        <end position="401"/>
    </location>
</feature>
<evidence type="ECO:0000313" key="7">
    <source>
        <dbReference type="EMBL" id="VEU76370.1"/>
    </source>
</evidence>
<evidence type="ECO:0000256" key="4">
    <source>
        <dbReference type="ARBA" id="ARBA00022989"/>
    </source>
</evidence>
<keyword evidence="8" id="KW-1185">Reference proteome</keyword>
<keyword evidence="3 6" id="KW-0812">Transmembrane</keyword>
<comment type="subcellular location">
    <subcellularLocation>
        <location evidence="1">Cell membrane</location>
        <topology evidence="1">Multi-pass membrane protein</topology>
    </subcellularLocation>
</comment>
<gene>
    <name evidence="7" type="ORF">NCTC10179_00548</name>
</gene>
<dbReference type="GO" id="GO:0015297">
    <property type="term" value="F:antiporter activity"/>
    <property type="evidence" value="ECO:0007669"/>
    <property type="project" value="InterPro"/>
</dbReference>
<feature type="transmembrane region" description="Helical" evidence="6">
    <location>
        <begin position="227"/>
        <end position="247"/>
    </location>
</feature>
<dbReference type="PANTHER" id="PTHR43823">
    <property type="entry name" value="SPORULATION PROTEIN YKVU"/>
    <property type="match status" value="1"/>
</dbReference>
<keyword evidence="4 6" id="KW-1133">Transmembrane helix</keyword>
<keyword evidence="5 6" id="KW-0472">Membrane</keyword>
<feature type="transmembrane region" description="Helical" evidence="6">
    <location>
        <begin position="282"/>
        <end position="306"/>
    </location>
</feature>
<feature type="transmembrane region" description="Helical" evidence="6">
    <location>
        <begin position="456"/>
        <end position="478"/>
    </location>
</feature>
<evidence type="ECO:0000256" key="2">
    <source>
        <dbReference type="ARBA" id="ARBA00022475"/>
    </source>
</evidence>
<name>A0A449B6Y6_9BACT</name>
<evidence type="ECO:0000256" key="6">
    <source>
        <dbReference type="SAM" id="Phobius"/>
    </source>
</evidence>
<reference evidence="7 8" key="1">
    <citation type="submission" date="2019-01" db="EMBL/GenBank/DDBJ databases">
        <authorList>
            <consortium name="Pathogen Informatics"/>
        </authorList>
    </citation>
    <scope>NUCLEOTIDE SEQUENCE [LARGE SCALE GENOMIC DNA]</scope>
    <source>
        <strain evidence="7 8">NCTC10179</strain>
    </source>
</reference>
<organism evidence="7 8">
    <name type="scientific">Mycoplasmopsis columboralis</name>
    <dbReference type="NCBI Taxonomy" id="171282"/>
    <lineage>
        <taxon>Bacteria</taxon>
        <taxon>Bacillati</taxon>
        <taxon>Mycoplasmatota</taxon>
        <taxon>Mycoplasmoidales</taxon>
        <taxon>Metamycoplasmataceae</taxon>
        <taxon>Mycoplasmopsis</taxon>
    </lineage>
</organism>
<evidence type="ECO:0000256" key="3">
    <source>
        <dbReference type="ARBA" id="ARBA00022692"/>
    </source>
</evidence>
<feature type="transmembrane region" description="Helical" evidence="6">
    <location>
        <begin position="413"/>
        <end position="436"/>
    </location>
</feature>
<dbReference type="PANTHER" id="PTHR43823:SF3">
    <property type="entry name" value="MULTIDRUG EXPORT PROTEIN MEPA"/>
    <property type="match status" value="1"/>
</dbReference>
<dbReference type="EMBL" id="LR215039">
    <property type="protein sequence ID" value="VEU76370.1"/>
    <property type="molecule type" value="Genomic_DNA"/>
</dbReference>
<feature type="transmembrane region" description="Helical" evidence="6">
    <location>
        <begin position="254"/>
        <end position="276"/>
    </location>
</feature>
<evidence type="ECO:0000313" key="8">
    <source>
        <dbReference type="Proteomes" id="UP000289497"/>
    </source>
</evidence>
<protein>
    <submittedName>
        <fullName evidence="7">MATE efflux family protein</fullName>
    </submittedName>
</protein>
<proteinExistence type="predicted"/>
<feature type="transmembrane region" description="Helical" evidence="6">
    <location>
        <begin position="24"/>
        <end position="44"/>
    </location>
</feature>
<keyword evidence="2" id="KW-1003">Cell membrane</keyword>
<sequence>MKAKTNKNSRAEELFARTPISKSIWIVVIPSLMIAFMIGLYSFMDQVFIQQFVPDTKIILSNNQVGEISKYLPSINTYSLQDYTYLLNKYNSIAQVSKIVQITANSVVSTSNAATQPLIIFSNSIVFLVPVGASVYYTKCLSKKLNHTAKNLWASMFWVTAAFCLSAGLIVIILTASGVLNLLAGKTIINTDPNTINGVLTSDELQRLQDYYDGAFSLSVHWAKQYIYIYAAGTILQGLVAIFSYFIRAEGFNAYTMIISITSNLINIALDALFIIVFKMGLLGGVVATIIGWTFNLVSFVIYVWIKNKQKLVLMSLKDLWFFKFNKDLLGPIFSLGLGGFIRTFGVAFSFFILNIVLTKTVFADPGHYQFYWSKTSPIISLFLISVFGISDGARSLLSYNYTRRDFKHSQEVYKWVILISIIYAVVIYVFIALTADNLWMIALNVDKELIPQTANFIRVMTLRIVITSMTICSILAFQGTNSIERSLFATALENFITFIVIVPIGFGFATLGYQNTSSVDVAN</sequence>
<dbReference type="Proteomes" id="UP000289497">
    <property type="component" value="Chromosome"/>
</dbReference>
<feature type="transmembrane region" description="Helical" evidence="6">
    <location>
        <begin position="118"/>
        <end position="137"/>
    </location>
</feature>
<dbReference type="GO" id="GO:0005886">
    <property type="term" value="C:plasma membrane"/>
    <property type="evidence" value="ECO:0007669"/>
    <property type="project" value="UniProtKB-SubCell"/>
</dbReference>
<dbReference type="GO" id="GO:0042910">
    <property type="term" value="F:xenobiotic transmembrane transporter activity"/>
    <property type="evidence" value="ECO:0007669"/>
    <property type="project" value="InterPro"/>
</dbReference>